<evidence type="ECO:0000256" key="2">
    <source>
        <dbReference type="SAM" id="SignalP"/>
    </source>
</evidence>
<dbReference type="GO" id="GO:0004714">
    <property type="term" value="F:transmembrane receptor protein tyrosine kinase activity"/>
    <property type="evidence" value="ECO:0007669"/>
    <property type="project" value="UniProtKB-EC"/>
</dbReference>
<dbReference type="EMBL" id="CAJPWZ010002357">
    <property type="protein sequence ID" value="CAG2236465.1"/>
    <property type="molecule type" value="Genomic_DNA"/>
</dbReference>
<dbReference type="Proteomes" id="UP000683360">
    <property type="component" value="Unassembled WGS sequence"/>
</dbReference>
<evidence type="ECO:0000256" key="1">
    <source>
        <dbReference type="SAM" id="Coils"/>
    </source>
</evidence>
<protein>
    <submittedName>
        <fullName evidence="4">ERBB4</fullName>
        <ecNumber evidence="4">2.7.10.1</ecNumber>
    </submittedName>
</protein>
<feature type="chain" id="PRO_5035767224" evidence="2">
    <location>
        <begin position="23"/>
        <end position="727"/>
    </location>
</feature>
<keyword evidence="1" id="KW-0175">Coiled coil</keyword>
<keyword evidence="5" id="KW-1185">Reference proteome</keyword>
<dbReference type="Gene3D" id="3.80.20.20">
    <property type="entry name" value="Receptor L-domain"/>
    <property type="match status" value="2"/>
</dbReference>
<sequence length="727" mass="82276">MEDFSGFLCLFTFLCVLNFISGVEIVNVESEVTKECYGTHVGFGMSGNQDDHYESLRRRFKDCTHVEGNLEITHVDKAINSSYDISFLSSIKVVTGYVLLGLLEVQTIPLINLRLIRADSTYNIMEISKGKVFFAQNPHLCYIDTIDWGSIVPDNEGPVKYGELAYSENCEKKCDTECEVDGVNRCWGESRFMCQTVRSSHCHSSCPGRCYDSYILGCCHPECAIGCYGPSDSDYATIDMSSLEKNRCAKCSMVVLEVFPMIMQNLMAHTGTQAKTLYTAIMRNAPFRRNLNKSELDMVDTLQTDEYTKIDVSLSYKIIVNFFQLSIPPPSRQWGAKPIDTEIGIGEDIERIRRERNSFVHRVNANISEALFDNFFVTFIEVGERIDVYLNKPPNNRYTQTIEQYRTCVLDLETEKKLLEARADIEQLEDLEESYTKLKIIVHEVDDSEEVVKLINSLKEDLNSENIKCKGAEKGSIILFIDVKNRVVLDDGLFQSEVSTFIQNLFKFCNLKCYFNTQTYAVIASAAEEFEEPIIYMPEKATGTSSMGDKGHVVVNFEVKKKIFHSNDSLNRTLNEVFNTIVLKGNGKNLLGKTDVYAELVKSENTTTAAFIQAQTPVKYKLPVSVTLRQQLNIKKSKNENPMITSCIKIGNTLVFTDHSNKQLIICNSDGTDIHHIPLSYQPYYITEIDSNTVAVSCSYRTILIINISTRSVTSTIKTSADCWNII</sequence>
<feature type="domain" description="Receptor L-domain" evidence="3">
    <location>
        <begin position="62"/>
        <end position="122"/>
    </location>
</feature>
<keyword evidence="2" id="KW-0732">Signal</keyword>
<gene>
    <name evidence="4" type="ORF">MEDL_48988</name>
</gene>
<dbReference type="SUPFAM" id="SSF52058">
    <property type="entry name" value="L domain-like"/>
    <property type="match status" value="1"/>
</dbReference>
<feature type="coiled-coil region" evidence="1">
    <location>
        <begin position="402"/>
        <end position="438"/>
    </location>
</feature>
<dbReference type="InterPro" id="IPR000494">
    <property type="entry name" value="Rcpt_L-dom"/>
</dbReference>
<feature type="signal peptide" evidence="2">
    <location>
        <begin position="1"/>
        <end position="22"/>
    </location>
</feature>
<dbReference type="OrthoDB" id="6112132at2759"/>
<dbReference type="AlphaFoldDB" id="A0A8S3U1F7"/>
<accession>A0A8S3U1F7</accession>
<proteinExistence type="predicted"/>
<organism evidence="4 5">
    <name type="scientific">Mytilus edulis</name>
    <name type="common">Blue mussel</name>
    <dbReference type="NCBI Taxonomy" id="6550"/>
    <lineage>
        <taxon>Eukaryota</taxon>
        <taxon>Metazoa</taxon>
        <taxon>Spiralia</taxon>
        <taxon>Lophotrochozoa</taxon>
        <taxon>Mollusca</taxon>
        <taxon>Bivalvia</taxon>
        <taxon>Autobranchia</taxon>
        <taxon>Pteriomorphia</taxon>
        <taxon>Mytilida</taxon>
        <taxon>Mytiloidea</taxon>
        <taxon>Mytilidae</taxon>
        <taxon>Mytilinae</taxon>
        <taxon>Mytilus</taxon>
    </lineage>
</organism>
<dbReference type="Pfam" id="PF01030">
    <property type="entry name" value="Recep_L_domain"/>
    <property type="match status" value="1"/>
</dbReference>
<comment type="caution">
    <text evidence="4">The sequence shown here is derived from an EMBL/GenBank/DDBJ whole genome shotgun (WGS) entry which is preliminary data.</text>
</comment>
<dbReference type="InterPro" id="IPR036941">
    <property type="entry name" value="Rcpt_L-dom_sf"/>
</dbReference>
<reference evidence="4" key="1">
    <citation type="submission" date="2021-03" db="EMBL/GenBank/DDBJ databases">
        <authorList>
            <person name="Bekaert M."/>
        </authorList>
    </citation>
    <scope>NUCLEOTIDE SEQUENCE</scope>
</reference>
<evidence type="ECO:0000313" key="5">
    <source>
        <dbReference type="Proteomes" id="UP000683360"/>
    </source>
</evidence>
<evidence type="ECO:0000259" key="3">
    <source>
        <dbReference type="Pfam" id="PF01030"/>
    </source>
</evidence>
<evidence type="ECO:0000313" key="4">
    <source>
        <dbReference type="EMBL" id="CAG2236465.1"/>
    </source>
</evidence>
<keyword evidence="4" id="KW-0808">Transferase</keyword>
<dbReference type="EC" id="2.7.10.1" evidence="4"/>
<name>A0A8S3U1F7_MYTED</name>